<organism evidence="2 3">
    <name type="scientific">Phytopseudomonas punonensis</name>
    <dbReference type="NCBI Taxonomy" id="1220495"/>
    <lineage>
        <taxon>Bacteria</taxon>
        <taxon>Pseudomonadati</taxon>
        <taxon>Pseudomonadota</taxon>
        <taxon>Gammaproteobacteria</taxon>
        <taxon>Pseudomonadales</taxon>
        <taxon>Pseudomonadaceae</taxon>
        <taxon>Phytopseudomonas</taxon>
    </lineage>
</organism>
<proteinExistence type="predicted"/>
<dbReference type="Proteomes" id="UP000184305">
    <property type="component" value="Unassembled WGS sequence"/>
</dbReference>
<reference evidence="3" key="1">
    <citation type="submission" date="2016-11" db="EMBL/GenBank/DDBJ databases">
        <authorList>
            <person name="Varghese N."/>
            <person name="Submissions S."/>
        </authorList>
    </citation>
    <scope>NUCLEOTIDE SEQUENCE [LARGE SCALE GENOMIC DNA]</scope>
    <source>
        <strain evidence="3">CECT 8089</strain>
    </source>
</reference>
<keyword evidence="3" id="KW-1185">Reference proteome</keyword>
<dbReference type="AlphaFoldDB" id="A0A1M7GF32"/>
<feature type="signal peptide" evidence="1">
    <location>
        <begin position="1"/>
        <end position="21"/>
    </location>
</feature>
<gene>
    <name evidence="2" type="ORF">SAMN05216288_3164</name>
</gene>
<evidence type="ECO:0000313" key="3">
    <source>
        <dbReference type="Proteomes" id="UP000184305"/>
    </source>
</evidence>
<dbReference type="RefSeq" id="WP_073265939.1">
    <property type="nucleotide sequence ID" value="NZ_FRBQ01000003.1"/>
</dbReference>
<sequence>MRLIFAVLPLLALAGCSSYQADPDKVTAIPADRLLAYQTPVQGGGEVVVTRDLGLMGGGCYVAVLIDRKVAARIAVGEQGSFQVPAGNRVVGIGTDPDDTTLCGKGRLKREVAVKVEAGGTANLRVVSQNRGGFDILPEQAR</sequence>
<dbReference type="OrthoDB" id="9154618at2"/>
<accession>A0A1M7GF32</accession>
<evidence type="ECO:0000313" key="2">
    <source>
        <dbReference type="EMBL" id="SHM14728.1"/>
    </source>
</evidence>
<evidence type="ECO:0000256" key="1">
    <source>
        <dbReference type="SAM" id="SignalP"/>
    </source>
</evidence>
<name>A0A1M7GF32_9GAMM</name>
<protein>
    <recommendedName>
        <fullName evidence="4">3-isopropylmalate dehydratase large subunit</fullName>
    </recommendedName>
</protein>
<dbReference type="STRING" id="1220495.SAMN05216288_3164"/>
<keyword evidence="1" id="KW-0732">Signal</keyword>
<dbReference type="EMBL" id="FRBQ01000003">
    <property type="protein sequence ID" value="SHM14728.1"/>
    <property type="molecule type" value="Genomic_DNA"/>
</dbReference>
<feature type="chain" id="PRO_5012974872" description="3-isopropylmalate dehydratase large subunit" evidence="1">
    <location>
        <begin position="22"/>
        <end position="142"/>
    </location>
</feature>
<evidence type="ECO:0008006" key="4">
    <source>
        <dbReference type="Google" id="ProtNLM"/>
    </source>
</evidence>
<dbReference type="PROSITE" id="PS51257">
    <property type="entry name" value="PROKAR_LIPOPROTEIN"/>
    <property type="match status" value="1"/>
</dbReference>